<gene>
    <name evidence="2" type="ORF">ISN45_Un116g000030</name>
</gene>
<protein>
    <recommendedName>
        <fullName evidence="1">KIB1-4 beta-propeller domain-containing protein</fullName>
    </recommendedName>
</protein>
<dbReference type="InterPro" id="IPR005174">
    <property type="entry name" value="KIB1-4_b-propeller"/>
</dbReference>
<dbReference type="Pfam" id="PF03478">
    <property type="entry name" value="Beta-prop_KIB1-4"/>
    <property type="match status" value="1"/>
</dbReference>
<evidence type="ECO:0000313" key="2">
    <source>
        <dbReference type="EMBL" id="KAG7528725.1"/>
    </source>
</evidence>
<evidence type="ECO:0000259" key="1">
    <source>
        <dbReference type="Pfam" id="PF03478"/>
    </source>
</evidence>
<accession>A0A8T1XGL8</accession>
<proteinExistence type="predicted"/>
<organism evidence="2 3">
    <name type="scientific">Arabidopsis thaliana x Arabidopsis arenosa</name>
    <dbReference type="NCBI Taxonomy" id="1240361"/>
    <lineage>
        <taxon>Eukaryota</taxon>
        <taxon>Viridiplantae</taxon>
        <taxon>Streptophyta</taxon>
        <taxon>Embryophyta</taxon>
        <taxon>Tracheophyta</taxon>
        <taxon>Spermatophyta</taxon>
        <taxon>Magnoliopsida</taxon>
        <taxon>eudicotyledons</taxon>
        <taxon>Gunneridae</taxon>
        <taxon>Pentapetalae</taxon>
        <taxon>rosids</taxon>
        <taxon>malvids</taxon>
        <taxon>Brassicales</taxon>
        <taxon>Brassicaceae</taxon>
        <taxon>Camelineae</taxon>
        <taxon>Arabidopsis</taxon>
    </lineage>
</organism>
<reference evidence="2 3" key="1">
    <citation type="submission" date="2020-12" db="EMBL/GenBank/DDBJ databases">
        <title>Concerted genomic and epigenomic changes stabilize Arabidopsis allopolyploids.</title>
        <authorList>
            <person name="Chen Z."/>
        </authorList>
    </citation>
    <scope>NUCLEOTIDE SEQUENCE [LARGE SCALE GENOMIC DNA]</scope>
    <source>
        <strain evidence="2">Allo738</strain>
        <tissue evidence="2">Leaf</tissue>
    </source>
</reference>
<keyword evidence="3" id="KW-1185">Reference proteome</keyword>
<dbReference type="Proteomes" id="UP000694240">
    <property type="component" value="Unassembled WGS sequence"/>
</dbReference>
<name>A0A8T1XGL8_9BRAS</name>
<dbReference type="EMBL" id="JAEFBK010000116">
    <property type="protein sequence ID" value="KAG7528725.1"/>
    <property type="molecule type" value="Genomic_DNA"/>
</dbReference>
<comment type="caution">
    <text evidence="2">The sequence shown here is derived from an EMBL/GenBank/DDBJ whole genome shotgun (WGS) entry which is preliminary data.</text>
</comment>
<dbReference type="AlphaFoldDB" id="A0A8T1XGL8"/>
<feature type="domain" description="KIB1-4 beta-propeller" evidence="1">
    <location>
        <begin position="15"/>
        <end position="156"/>
    </location>
</feature>
<evidence type="ECO:0000313" key="3">
    <source>
        <dbReference type="Proteomes" id="UP000694240"/>
    </source>
</evidence>
<sequence>MIITARIPTELEVQRELRGLYDMVLKGYNLYVFATREFIRHLDLSGQDEDGFKDVSEKHRLPMWMPRLTMKERESRNQLKCIPSNKGIAVTRAGQVLLVYTFDLGTSESHRMFRLYKRDPKDLDPKTLDTWLLEVHSLGDEALFLDLGITVPADHTLDDLKMQRSSTFKQRWSCQNPESAKAMRSTLIQRQEAGSPLLMMYAEKDGYRSNVFSEERIDLPPLESLKGSLLKIERVGEDKVRDIY</sequence>